<name>A0A7W6E955_9RHOB</name>
<dbReference type="Gene3D" id="3.40.630.30">
    <property type="match status" value="1"/>
</dbReference>
<gene>
    <name evidence="3" type="ORF">GGR95_001215</name>
</gene>
<evidence type="ECO:0000313" key="4">
    <source>
        <dbReference type="Proteomes" id="UP000530268"/>
    </source>
</evidence>
<dbReference type="AlphaFoldDB" id="A0A7W6E955"/>
<dbReference type="CDD" id="cd04301">
    <property type="entry name" value="NAT_SF"/>
    <property type="match status" value="1"/>
</dbReference>
<dbReference type="InterPro" id="IPR050769">
    <property type="entry name" value="NAT_camello-type"/>
</dbReference>
<evidence type="ECO:0000313" key="3">
    <source>
        <dbReference type="EMBL" id="MBB3993584.1"/>
    </source>
</evidence>
<comment type="caution">
    <text evidence="3">The sequence shown here is derived from an EMBL/GenBank/DDBJ whole genome shotgun (WGS) entry which is preliminary data.</text>
</comment>
<keyword evidence="1 3" id="KW-0808">Transferase</keyword>
<feature type="domain" description="N-acetyltransferase" evidence="2">
    <location>
        <begin position="4"/>
        <end position="160"/>
    </location>
</feature>
<organism evidence="3 4">
    <name type="scientific">Sulfitobacter undariae</name>
    <dbReference type="NCBI Taxonomy" id="1563671"/>
    <lineage>
        <taxon>Bacteria</taxon>
        <taxon>Pseudomonadati</taxon>
        <taxon>Pseudomonadota</taxon>
        <taxon>Alphaproteobacteria</taxon>
        <taxon>Rhodobacterales</taxon>
        <taxon>Roseobacteraceae</taxon>
        <taxon>Sulfitobacter</taxon>
    </lineage>
</organism>
<protein>
    <submittedName>
        <fullName evidence="3">GNAT superfamily N-acetyltransferase</fullName>
    </submittedName>
</protein>
<accession>A0A7W6E955</accession>
<dbReference type="SUPFAM" id="SSF55729">
    <property type="entry name" value="Acyl-CoA N-acyltransferases (Nat)"/>
    <property type="match status" value="1"/>
</dbReference>
<dbReference type="Proteomes" id="UP000530268">
    <property type="component" value="Unassembled WGS sequence"/>
</dbReference>
<dbReference type="PANTHER" id="PTHR13947:SF37">
    <property type="entry name" value="LD18367P"/>
    <property type="match status" value="1"/>
</dbReference>
<sequence length="160" mass="18484">MAEIELRSFTEADRTWLVRAHIETYEKSEGFDSSFGVLIESILDDFLRDHDADSEQGWIVWEGDTRLGSIFCVRLDDDTAKLRLFQLLPEARGRGVGRLLLDTCTEFARAHGYRSMKLWTHKSHEAANALYLRNGWTIVEETPIFNFGQALTERVMQRSL</sequence>
<proteinExistence type="predicted"/>
<dbReference type="InterPro" id="IPR016181">
    <property type="entry name" value="Acyl_CoA_acyltransferase"/>
</dbReference>
<dbReference type="RefSeq" id="WP_184563828.1">
    <property type="nucleotide sequence ID" value="NZ_JACIEI010000003.1"/>
</dbReference>
<reference evidence="3 4" key="1">
    <citation type="submission" date="2020-08" db="EMBL/GenBank/DDBJ databases">
        <title>Genomic Encyclopedia of Type Strains, Phase IV (KMG-IV): sequencing the most valuable type-strain genomes for metagenomic binning, comparative biology and taxonomic classification.</title>
        <authorList>
            <person name="Goeker M."/>
        </authorList>
    </citation>
    <scope>NUCLEOTIDE SEQUENCE [LARGE SCALE GENOMIC DNA]</scope>
    <source>
        <strain evidence="3 4">DSM 102234</strain>
    </source>
</reference>
<dbReference type="GO" id="GO:0008080">
    <property type="term" value="F:N-acetyltransferase activity"/>
    <property type="evidence" value="ECO:0007669"/>
    <property type="project" value="InterPro"/>
</dbReference>
<dbReference type="EMBL" id="JACIEI010000003">
    <property type="protein sequence ID" value="MBB3993584.1"/>
    <property type="molecule type" value="Genomic_DNA"/>
</dbReference>
<dbReference type="PANTHER" id="PTHR13947">
    <property type="entry name" value="GNAT FAMILY N-ACETYLTRANSFERASE"/>
    <property type="match status" value="1"/>
</dbReference>
<evidence type="ECO:0000256" key="1">
    <source>
        <dbReference type="ARBA" id="ARBA00022679"/>
    </source>
</evidence>
<dbReference type="Pfam" id="PF00583">
    <property type="entry name" value="Acetyltransf_1"/>
    <property type="match status" value="1"/>
</dbReference>
<keyword evidence="4" id="KW-1185">Reference proteome</keyword>
<evidence type="ECO:0000259" key="2">
    <source>
        <dbReference type="PROSITE" id="PS51186"/>
    </source>
</evidence>
<dbReference type="PROSITE" id="PS51186">
    <property type="entry name" value="GNAT"/>
    <property type="match status" value="1"/>
</dbReference>
<dbReference type="InterPro" id="IPR000182">
    <property type="entry name" value="GNAT_dom"/>
</dbReference>